<feature type="transmembrane region" description="Helical" evidence="1">
    <location>
        <begin position="148"/>
        <end position="167"/>
    </location>
</feature>
<gene>
    <name evidence="2" type="ORF">SUBVAR_06209</name>
</gene>
<sequence length="276" mass="29421">MKQKRPHGILLLLLGLALAVVHGADLLLWADASTGFARSGSVWWRYAVWLAALLLPYLPARRAAPQPAALSDTNLPLGICMVFAGVLLAASGLVTFPSAWVVTQNPYLFTVYPLPAAWADVVTPLLGGVWLVVYGVRACLGFGLRRGHLGHALAGVVLPLCLLWRLVWRFQFVPASLQRMPCTLRVLSAVAALLFAVVLLKVFLVPGLPCGHTLFAAGSGCFLLCTCLELVQTLFEAFRGMLILPDLLTGLGIGLLGLCGLVCAWAACGPDAAEEE</sequence>
<keyword evidence="3" id="KW-1185">Reference proteome</keyword>
<feature type="transmembrane region" description="Helical" evidence="1">
    <location>
        <begin position="42"/>
        <end position="60"/>
    </location>
</feature>
<feature type="transmembrane region" description="Helical" evidence="1">
    <location>
        <begin position="187"/>
        <end position="207"/>
    </location>
</feature>
<evidence type="ECO:0000313" key="3">
    <source>
        <dbReference type="Proteomes" id="UP000003438"/>
    </source>
</evidence>
<comment type="caution">
    <text evidence="2">The sequence shown here is derived from an EMBL/GenBank/DDBJ whole genome shotgun (WGS) entry which is preliminary data.</text>
</comment>
<feature type="transmembrane region" description="Helical" evidence="1">
    <location>
        <begin position="214"/>
        <end position="235"/>
    </location>
</feature>
<evidence type="ECO:0000313" key="2">
    <source>
        <dbReference type="EMBL" id="EFB75591.1"/>
    </source>
</evidence>
<feature type="transmembrane region" description="Helical" evidence="1">
    <location>
        <begin position="116"/>
        <end position="136"/>
    </location>
</feature>
<keyword evidence="1" id="KW-1133">Transmembrane helix</keyword>
<feature type="transmembrane region" description="Helical" evidence="1">
    <location>
        <begin position="247"/>
        <end position="268"/>
    </location>
</feature>
<dbReference type="RefSeq" id="WP_007047575.1">
    <property type="nucleotide sequence ID" value="NZ_GG704769.1"/>
</dbReference>
<name>D1PP95_9FIRM</name>
<dbReference type="AlphaFoldDB" id="D1PP95"/>
<proteinExistence type="predicted"/>
<dbReference type="eggNOG" id="ENOG502ZEHJ">
    <property type="taxonomic scope" value="Bacteria"/>
</dbReference>
<organism evidence="2 3">
    <name type="scientific">Subdoligranulum variabile DSM 15176</name>
    <dbReference type="NCBI Taxonomy" id="411471"/>
    <lineage>
        <taxon>Bacteria</taxon>
        <taxon>Bacillati</taxon>
        <taxon>Bacillota</taxon>
        <taxon>Clostridia</taxon>
        <taxon>Eubacteriales</taxon>
        <taxon>Oscillospiraceae</taxon>
        <taxon>Subdoligranulum</taxon>
    </lineage>
</organism>
<reference evidence="2" key="1">
    <citation type="submission" date="2009-12" db="EMBL/GenBank/DDBJ databases">
        <authorList>
            <person name="Weinstock G."/>
            <person name="Sodergren E."/>
            <person name="Clifton S."/>
            <person name="Fulton L."/>
            <person name="Fulton B."/>
            <person name="Courtney L."/>
            <person name="Fronick C."/>
            <person name="Harrison M."/>
            <person name="Strong C."/>
            <person name="Farmer C."/>
            <person name="Delahaunty K."/>
            <person name="Markovic C."/>
            <person name="Hall O."/>
            <person name="Minx P."/>
            <person name="Tomlinson C."/>
            <person name="Mitreva M."/>
            <person name="Nelson J."/>
            <person name="Hou S."/>
            <person name="Wollam A."/>
            <person name="Pepin K.H."/>
            <person name="Johnson M."/>
            <person name="Bhonagiri V."/>
            <person name="Nash W.E."/>
            <person name="Warren W."/>
            <person name="Chinwalla A."/>
            <person name="Mardis E.R."/>
            <person name="Wilson R.K."/>
        </authorList>
    </citation>
    <scope>NUCLEOTIDE SEQUENCE [LARGE SCALE GENOMIC DNA]</scope>
    <source>
        <strain evidence="2">DSM 15176</strain>
    </source>
</reference>
<keyword evidence="1" id="KW-0812">Transmembrane</keyword>
<dbReference type="EMBL" id="ACBY02000025">
    <property type="protein sequence ID" value="EFB75591.1"/>
    <property type="molecule type" value="Genomic_DNA"/>
</dbReference>
<keyword evidence="1" id="KW-0472">Membrane</keyword>
<dbReference type="HOGENOM" id="CLU_1008059_0_0_9"/>
<feature type="transmembrane region" description="Helical" evidence="1">
    <location>
        <begin position="75"/>
        <end position="96"/>
    </location>
</feature>
<evidence type="ECO:0000256" key="1">
    <source>
        <dbReference type="SAM" id="Phobius"/>
    </source>
</evidence>
<protein>
    <submittedName>
        <fullName evidence="2">Uncharacterized protein</fullName>
    </submittedName>
</protein>
<accession>D1PP95</accession>
<dbReference type="Proteomes" id="UP000003438">
    <property type="component" value="Unassembled WGS sequence"/>
</dbReference>
<dbReference type="OrthoDB" id="10003876at2"/>